<organism evidence="6 7">
    <name type="scientific">Dreissena polymorpha</name>
    <name type="common">Zebra mussel</name>
    <name type="synonym">Mytilus polymorpha</name>
    <dbReference type="NCBI Taxonomy" id="45954"/>
    <lineage>
        <taxon>Eukaryota</taxon>
        <taxon>Metazoa</taxon>
        <taxon>Spiralia</taxon>
        <taxon>Lophotrochozoa</taxon>
        <taxon>Mollusca</taxon>
        <taxon>Bivalvia</taxon>
        <taxon>Autobranchia</taxon>
        <taxon>Heteroconchia</taxon>
        <taxon>Euheterodonta</taxon>
        <taxon>Imparidentia</taxon>
        <taxon>Neoheterodontei</taxon>
        <taxon>Myida</taxon>
        <taxon>Dreissenoidea</taxon>
        <taxon>Dreissenidae</taxon>
        <taxon>Dreissena</taxon>
    </lineage>
</organism>
<dbReference type="SMART" id="SM00409">
    <property type="entry name" value="IG"/>
    <property type="match status" value="2"/>
</dbReference>
<reference evidence="6" key="2">
    <citation type="submission" date="2020-11" db="EMBL/GenBank/DDBJ databases">
        <authorList>
            <person name="McCartney M.A."/>
            <person name="Auch B."/>
            <person name="Kono T."/>
            <person name="Mallez S."/>
            <person name="Becker A."/>
            <person name="Gohl D.M."/>
            <person name="Silverstein K.A.T."/>
            <person name="Koren S."/>
            <person name="Bechman K.B."/>
            <person name="Herman A."/>
            <person name="Abrahante J.E."/>
            <person name="Garbe J."/>
        </authorList>
    </citation>
    <scope>NUCLEOTIDE SEQUENCE</scope>
    <source>
        <strain evidence="6">Duluth1</strain>
        <tissue evidence="6">Whole animal</tissue>
    </source>
</reference>
<name>A0A9D4KCV9_DREPO</name>
<dbReference type="InterPro" id="IPR036179">
    <property type="entry name" value="Ig-like_dom_sf"/>
</dbReference>
<dbReference type="InterPro" id="IPR013098">
    <property type="entry name" value="Ig_I-set"/>
</dbReference>
<feature type="non-terminal residue" evidence="6">
    <location>
        <position position="194"/>
    </location>
</feature>
<evidence type="ECO:0000259" key="5">
    <source>
        <dbReference type="PROSITE" id="PS50835"/>
    </source>
</evidence>
<evidence type="ECO:0000313" key="7">
    <source>
        <dbReference type="Proteomes" id="UP000828390"/>
    </source>
</evidence>
<dbReference type="SMART" id="SM00408">
    <property type="entry name" value="IGc2"/>
    <property type="match status" value="2"/>
</dbReference>
<comment type="caution">
    <text evidence="6">The sequence shown here is derived from an EMBL/GenBank/DDBJ whole genome shotgun (WGS) entry which is preliminary data.</text>
</comment>
<dbReference type="GO" id="GO:0043005">
    <property type="term" value="C:neuron projection"/>
    <property type="evidence" value="ECO:0007669"/>
    <property type="project" value="TreeGrafter"/>
</dbReference>
<dbReference type="Proteomes" id="UP000828390">
    <property type="component" value="Unassembled WGS sequence"/>
</dbReference>
<dbReference type="PROSITE" id="PS50835">
    <property type="entry name" value="IG_LIKE"/>
    <property type="match status" value="2"/>
</dbReference>
<dbReference type="InterPro" id="IPR013783">
    <property type="entry name" value="Ig-like_fold"/>
</dbReference>
<gene>
    <name evidence="6" type="ORF">DPMN_110554</name>
</gene>
<dbReference type="InterPro" id="IPR003599">
    <property type="entry name" value="Ig_sub"/>
</dbReference>
<feature type="domain" description="Ig-like" evidence="5">
    <location>
        <begin position="124"/>
        <end position="162"/>
    </location>
</feature>
<evidence type="ECO:0000256" key="1">
    <source>
        <dbReference type="ARBA" id="ARBA00022729"/>
    </source>
</evidence>
<keyword evidence="3" id="KW-1015">Disulfide bond</keyword>
<dbReference type="Pfam" id="PF07679">
    <property type="entry name" value="I-set"/>
    <property type="match status" value="1"/>
</dbReference>
<keyword evidence="7" id="KW-1185">Reference proteome</keyword>
<sequence length="194" mass="21846">MQDYRMIQVGFVIASIAGVFGVEPSFDVPVINVTVQEGDMAVLPCSVDFLGEHKVVWTDQWSTLLTLDDRRIIDDPRISIERPYTRDWNLHIRKALYGDRGQYTCQINTNPVKTKTVMLFVLVPSKIVDHLSTRDATAKEGETVTLVCNVTGVPTPEVTWYKLPNEGLQTRERLDLEPGIFSDIGACAYTLQQT</sequence>
<evidence type="ECO:0000313" key="6">
    <source>
        <dbReference type="EMBL" id="KAH3837174.1"/>
    </source>
</evidence>
<dbReference type="SUPFAM" id="SSF48726">
    <property type="entry name" value="Immunoglobulin"/>
    <property type="match status" value="2"/>
</dbReference>
<keyword evidence="4" id="KW-0393">Immunoglobulin domain</keyword>
<dbReference type="Pfam" id="PF13927">
    <property type="entry name" value="Ig_3"/>
    <property type="match status" value="1"/>
</dbReference>
<proteinExistence type="predicted"/>
<dbReference type="Gene3D" id="2.60.40.10">
    <property type="entry name" value="Immunoglobulins"/>
    <property type="match status" value="2"/>
</dbReference>
<dbReference type="EMBL" id="JAIWYP010000004">
    <property type="protein sequence ID" value="KAH3837174.1"/>
    <property type="molecule type" value="Genomic_DNA"/>
</dbReference>
<dbReference type="InterPro" id="IPR051170">
    <property type="entry name" value="Neural/epithelial_adhesion"/>
</dbReference>
<keyword evidence="2" id="KW-0677">Repeat</keyword>
<dbReference type="InterPro" id="IPR003598">
    <property type="entry name" value="Ig_sub2"/>
</dbReference>
<keyword evidence="1" id="KW-0732">Signal</keyword>
<evidence type="ECO:0000256" key="4">
    <source>
        <dbReference type="ARBA" id="ARBA00023319"/>
    </source>
</evidence>
<evidence type="ECO:0000256" key="2">
    <source>
        <dbReference type="ARBA" id="ARBA00022737"/>
    </source>
</evidence>
<protein>
    <recommendedName>
        <fullName evidence="5">Ig-like domain-containing protein</fullName>
    </recommendedName>
</protein>
<dbReference type="AlphaFoldDB" id="A0A9D4KCV9"/>
<reference evidence="6" key="1">
    <citation type="journal article" date="2019" name="bioRxiv">
        <title>The Genome of the Zebra Mussel, Dreissena polymorpha: A Resource for Invasive Species Research.</title>
        <authorList>
            <person name="McCartney M.A."/>
            <person name="Auch B."/>
            <person name="Kono T."/>
            <person name="Mallez S."/>
            <person name="Zhang Y."/>
            <person name="Obille A."/>
            <person name="Becker A."/>
            <person name="Abrahante J.E."/>
            <person name="Garbe J."/>
            <person name="Badalamenti J.P."/>
            <person name="Herman A."/>
            <person name="Mangelson H."/>
            <person name="Liachko I."/>
            <person name="Sullivan S."/>
            <person name="Sone E.D."/>
            <person name="Koren S."/>
            <person name="Silverstein K.A.T."/>
            <person name="Beckman K.B."/>
            <person name="Gohl D.M."/>
        </authorList>
    </citation>
    <scope>NUCLEOTIDE SEQUENCE</scope>
    <source>
        <strain evidence="6">Duluth1</strain>
        <tissue evidence="6">Whole animal</tissue>
    </source>
</reference>
<dbReference type="PANTHER" id="PTHR12231:SF253">
    <property type="entry name" value="DPR-INTERACTING PROTEIN ETA, ISOFORM B-RELATED"/>
    <property type="match status" value="1"/>
</dbReference>
<evidence type="ECO:0000256" key="3">
    <source>
        <dbReference type="ARBA" id="ARBA00023157"/>
    </source>
</evidence>
<accession>A0A9D4KCV9</accession>
<feature type="domain" description="Ig-like" evidence="5">
    <location>
        <begin position="24"/>
        <end position="118"/>
    </location>
</feature>
<dbReference type="InterPro" id="IPR007110">
    <property type="entry name" value="Ig-like_dom"/>
</dbReference>
<dbReference type="PANTHER" id="PTHR12231">
    <property type="entry name" value="CTX-RELATED TYPE I TRANSMEMBRANE PROTEIN"/>
    <property type="match status" value="1"/>
</dbReference>